<keyword evidence="9" id="KW-1185">Reference proteome</keyword>
<evidence type="ECO:0000256" key="1">
    <source>
        <dbReference type="ARBA" id="ARBA00004141"/>
    </source>
</evidence>
<comment type="similarity">
    <text evidence="2 6">Belongs to the ABC-3 integral membrane protein family.</text>
</comment>
<dbReference type="InterPro" id="IPR001626">
    <property type="entry name" value="ABC_TroCD"/>
</dbReference>
<dbReference type="EMBL" id="VWXX01000038">
    <property type="protein sequence ID" value="KAA6182980.1"/>
    <property type="molecule type" value="Genomic_DNA"/>
</dbReference>
<keyword evidence="5 7" id="KW-0472">Membrane</keyword>
<feature type="transmembrane region" description="Helical" evidence="7">
    <location>
        <begin position="12"/>
        <end position="34"/>
    </location>
</feature>
<dbReference type="InterPro" id="IPR037294">
    <property type="entry name" value="ABC_BtuC-like"/>
</dbReference>
<dbReference type="GO" id="GO:0010043">
    <property type="term" value="P:response to zinc ion"/>
    <property type="evidence" value="ECO:0007669"/>
    <property type="project" value="TreeGrafter"/>
</dbReference>
<feature type="transmembrane region" description="Helical" evidence="7">
    <location>
        <begin position="88"/>
        <end position="110"/>
    </location>
</feature>
<evidence type="ECO:0000313" key="8">
    <source>
        <dbReference type="EMBL" id="KAA6182980.1"/>
    </source>
</evidence>
<evidence type="ECO:0000256" key="5">
    <source>
        <dbReference type="ARBA" id="ARBA00023136"/>
    </source>
</evidence>
<feature type="transmembrane region" description="Helical" evidence="7">
    <location>
        <begin position="39"/>
        <end position="57"/>
    </location>
</feature>
<name>A0A5M8FGE3_9GAMM</name>
<proteinExistence type="inferred from homology"/>
<sequence length="268" mass="27758">MVADYHLLDPLFRLPLLGGLLLACTLPLIGSLLLLRDEWLAALGFAHLAAAGALLGLTAGLPAVLGGTLAALAAGAAKALLGLRGNVAFAFMILAGWSAMLLTAANSGLGDSIGHAMMQGQLYFAGRTELIAAAALAVGTALALPWLIPRLLRARLFPRFEAANRLPAWRWHLAFDLLGALALAIGTATLGLMGAFALAFVPAWIAFALAPGWRWALALALGLGATGYLTAFQLALMLDQPFGPTLVAVLLAFALLRAAAVLTGRPRQ</sequence>
<keyword evidence="4 7" id="KW-1133">Transmembrane helix</keyword>
<dbReference type="Pfam" id="PF00950">
    <property type="entry name" value="ABC-3"/>
    <property type="match status" value="1"/>
</dbReference>
<dbReference type="GO" id="GO:0043190">
    <property type="term" value="C:ATP-binding cassette (ABC) transporter complex"/>
    <property type="evidence" value="ECO:0007669"/>
    <property type="project" value="InterPro"/>
</dbReference>
<gene>
    <name evidence="8" type="ORF">F2Q65_16795</name>
</gene>
<evidence type="ECO:0000256" key="6">
    <source>
        <dbReference type="RuleBase" id="RU003943"/>
    </source>
</evidence>
<dbReference type="AlphaFoldDB" id="A0A5M8FGE3"/>
<dbReference type="PANTHER" id="PTHR30477:SF19">
    <property type="entry name" value="METAL ABC TRANSPORTER PERMEASE"/>
    <property type="match status" value="1"/>
</dbReference>
<feature type="transmembrane region" description="Helical" evidence="7">
    <location>
        <begin position="242"/>
        <end position="262"/>
    </location>
</feature>
<accession>A0A5M8FGE3</accession>
<evidence type="ECO:0000313" key="9">
    <source>
        <dbReference type="Proteomes" id="UP000322981"/>
    </source>
</evidence>
<feature type="transmembrane region" description="Helical" evidence="7">
    <location>
        <begin position="217"/>
        <end position="236"/>
    </location>
</feature>
<keyword evidence="6" id="KW-0813">Transport</keyword>
<keyword evidence="3 6" id="KW-0812">Transmembrane</keyword>
<dbReference type="GO" id="GO:0055085">
    <property type="term" value="P:transmembrane transport"/>
    <property type="evidence" value="ECO:0007669"/>
    <property type="project" value="InterPro"/>
</dbReference>
<evidence type="ECO:0000256" key="3">
    <source>
        <dbReference type="ARBA" id="ARBA00022692"/>
    </source>
</evidence>
<evidence type="ECO:0000256" key="7">
    <source>
        <dbReference type="SAM" id="Phobius"/>
    </source>
</evidence>
<dbReference type="RefSeq" id="WP_150094561.1">
    <property type="nucleotide sequence ID" value="NZ_JBFUOH010000078.1"/>
</dbReference>
<dbReference type="PANTHER" id="PTHR30477">
    <property type="entry name" value="ABC-TRANSPORTER METAL-BINDING PROTEIN"/>
    <property type="match status" value="1"/>
</dbReference>
<dbReference type="SUPFAM" id="SSF81345">
    <property type="entry name" value="ABC transporter involved in vitamin B12 uptake, BtuC"/>
    <property type="match status" value="1"/>
</dbReference>
<dbReference type="Proteomes" id="UP000322981">
    <property type="component" value="Unassembled WGS sequence"/>
</dbReference>
<protein>
    <submittedName>
        <fullName evidence="8">ABC transporter</fullName>
    </submittedName>
</protein>
<evidence type="ECO:0000256" key="2">
    <source>
        <dbReference type="ARBA" id="ARBA00008034"/>
    </source>
</evidence>
<dbReference type="OrthoDB" id="9180660at2"/>
<reference evidence="8 9" key="1">
    <citation type="submission" date="2019-09" db="EMBL/GenBank/DDBJ databases">
        <title>Whole-genome sequence of the purple sulfur bacterium Thiohalocapsa marina DSM 19078.</title>
        <authorList>
            <person name="Kyndt J.A."/>
            <person name="Meyer T.E."/>
        </authorList>
    </citation>
    <scope>NUCLEOTIDE SEQUENCE [LARGE SCALE GENOMIC DNA]</scope>
    <source>
        <strain evidence="8 9">DSM 19078</strain>
    </source>
</reference>
<evidence type="ECO:0000256" key="4">
    <source>
        <dbReference type="ARBA" id="ARBA00022989"/>
    </source>
</evidence>
<feature type="transmembrane region" description="Helical" evidence="7">
    <location>
        <begin position="130"/>
        <end position="148"/>
    </location>
</feature>
<comment type="caution">
    <text evidence="8">The sequence shown here is derived from an EMBL/GenBank/DDBJ whole genome shotgun (WGS) entry which is preliminary data.</text>
</comment>
<comment type="subcellular location">
    <subcellularLocation>
        <location evidence="6">Cell membrane</location>
        <topology evidence="6">Multi-pass membrane protein</topology>
    </subcellularLocation>
    <subcellularLocation>
        <location evidence="1">Membrane</location>
        <topology evidence="1">Multi-pass membrane protein</topology>
    </subcellularLocation>
</comment>
<organism evidence="8 9">
    <name type="scientific">Thiohalocapsa marina</name>
    <dbReference type="NCBI Taxonomy" id="424902"/>
    <lineage>
        <taxon>Bacteria</taxon>
        <taxon>Pseudomonadati</taxon>
        <taxon>Pseudomonadota</taxon>
        <taxon>Gammaproteobacteria</taxon>
        <taxon>Chromatiales</taxon>
        <taxon>Chromatiaceae</taxon>
        <taxon>Thiohalocapsa</taxon>
    </lineage>
</organism>